<evidence type="ECO:0000313" key="5">
    <source>
        <dbReference type="EMBL" id="KAF2664410.1"/>
    </source>
</evidence>
<dbReference type="AlphaFoldDB" id="A0A6A6TXF9"/>
<dbReference type="InterPro" id="IPR036188">
    <property type="entry name" value="FAD/NAD-bd_sf"/>
</dbReference>
<feature type="domain" description="FAD-binding" evidence="4">
    <location>
        <begin position="9"/>
        <end position="365"/>
    </location>
</feature>
<keyword evidence="1" id="KW-0285">Flavoprotein</keyword>
<protein>
    <submittedName>
        <fullName evidence="5">FAD/NAD(P)-binding domain-containing protein</fullName>
    </submittedName>
</protein>
<organism evidence="5 6">
    <name type="scientific">Microthyrium microscopicum</name>
    <dbReference type="NCBI Taxonomy" id="703497"/>
    <lineage>
        <taxon>Eukaryota</taxon>
        <taxon>Fungi</taxon>
        <taxon>Dikarya</taxon>
        <taxon>Ascomycota</taxon>
        <taxon>Pezizomycotina</taxon>
        <taxon>Dothideomycetes</taxon>
        <taxon>Dothideomycetes incertae sedis</taxon>
        <taxon>Microthyriales</taxon>
        <taxon>Microthyriaceae</taxon>
        <taxon>Microthyrium</taxon>
    </lineage>
</organism>
<proteinExistence type="predicted"/>
<dbReference type="Proteomes" id="UP000799302">
    <property type="component" value="Unassembled WGS sequence"/>
</dbReference>
<evidence type="ECO:0000256" key="3">
    <source>
        <dbReference type="ARBA" id="ARBA00023002"/>
    </source>
</evidence>
<dbReference type="GO" id="GO:0016491">
    <property type="term" value="F:oxidoreductase activity"/>
    <property type="evidence" value="ECO:0007669"/>
    <property type="project" value="UniProtKB-KW"/>
</dbReference>
<keyword evidence="3" id="KW-0560">Oxidoreductase</keyword>
<name>A0A6A6TXF9_9PEZI</name>
<dbReference type="GO" id="GO:0071949">
    <property type="term" value="F:FAD binding"/>
    <property type="evidence" value="ECO:0007669"/>
    <property type="project" value="InterPro"/>
</dbReference>
<dbReference type="InterPro" id="IPR002938">
    <property type="entry name" value="FAD-bd"/>
</dbReference>
<dbReference type="OrthoDB" id="655030at2759"/>
<dbReference type="Pfam" id="PF01494">
    <property type="entry name" value="FAD_binding_3"/>
    <property type="match status" value="1"/>
</dbReference>
<evidence type="ECO:0000256" key="1">
    <source>
        <dbReference type="ARBA" id="ARBA00022630"/>
    </source>
</evidence>
<evidence type="ECO:0000259" key="4">
    <source>
        <dbReference type="Pfam" id="PF01494"/>
    </source>
</evidence>
<dbReference type="InterPro" id="IPR051704">
    <property type="entry name" value="FAD_aromatic-hydroxylase"/>
</dbReference>
<accession>A0A6A6TXF9</accession>
<evidence type="ECO:0000256" key="2">
    <source>
        <dbReference type="ARBA" id="ARBA00022827"/>
    </source>
</evidence>
<dbReference type="PANTHER" id="PTHR46865:SF2">
    <property type="entry name" value="MONOOXYGENASE"/>
    <property type="match status" value="1"/>
</dbReference>
<gene>
    <name evidence="5" type="ORF">BT63DRAFT_429890</name>
</gene>
<dbReference type="EMBL" id="MU004243">
    <property type="protein sequence ID" value="KAF2664410.1"/>
    <property type="molecule type" value="Genomic_DNA"/>
</dbReference>
<keyword evidence="2" id="KW-0274">FAD</keyword>
<sequence length="422" mass="46251">MSSDSRPLSVLIAGGGIAGPCFAYWLTRAGLDPRPNITIIERAPEPRTTGQSVDIRDAAVEVMRKMGLEETIRACRTPEKGTAFVDGKGKIIARFDSSGDSEKQSMTSEYEILRAELAKVFIDATKDRECISYVFGQRIAEISQDESGVDVTFTGDMPKQRYDLIVAADGTMSKTRQAIFGPDEPSYFNFLGGYFAFFSIPYDSDLDEPPLWRWFNAPGGLSVQTRPHTNPETTGAYLGLVTPQKQRNPETEKALTEGLEAQKALCKKMFQDAGWQAKRVCNGLDTASDFYMTPLTQVKLPKWSKGRCICLGDAAYSPTPITGAGTSLAMEGAYLLAGEIAASGGDVRLAFDNYEKIFRPTVEKVQKLPPGVPQIANPNTAFGITLARLALSLVYNSGIYKILGGWVDSKPRKLRDYKWALG</sequence>
<reference evidence="5" key="1">
    <citation type="journal article" date="2020" name="Stud. Mycol.">
        <title>101 Dothideomycetes genomes: a test case for predicting lifestyles and emergence of pathogens.</title>
        <authorList>
            <person name="Haridas S."/>
            <person name="Albert R."/>
            <person name="Binder M."/>
            <person name="Bloem J."/>
            <person name="Labutti K."/>
            <person name="Salamov A."/>
            <person name="Andreopoulos B."/>
            <person name="Baker S."/>
            <person name="Barry K."/>
            <person name="Bills G."/>
            <person name="Bluhm B."/>
            <person name="Cannon C."/>
            <person name="Castanera R."/>
            <person name="Culley D."/>
            <person name="Daum C."/>
            <person name="Ezra D."/>
            <person name="Gonzalez J."/>
            <person name="Henrissat B."/>
            <person name="Kuo A."/>
            <person name="Liang C."/>
            <person name="Lipzen A."/>
            <person name="Lutzoni F."/>
            <person name="Magnuson J."/>
            <person name="Mondo S."/>
            <person name="Nolan M."/>
            <person name="Ohm R."/>
            <person name="Pangilinan J."/>
            <person name="Park H.-J."/>
            <person name="Ramirez L."/>
            <person name="Alfaro M."/>
            <person name="Sun H."/>
            <person name="Tritt A."/>
            <person name="Yoshinaga Y."/>
            <person name="Zwiers L.-H."/>
            <person name="Turgeon B."/>
            <person name="Goodwin S."/>
            <person name="Spatafora J."/>
            <person name="Crous P."/>
            <person name="Grigoriev I."/>
        </authorList>
    </citation>
    <scope>NUCLEOTIDE SEQUENCE</scope>
    <source>
        <strain evidence="5">CBS 115976</strain>
    </source>
</reference>
<dbReference type="SUPFAM" id="SSF51905">
    <property type="entry name" value="FAD/NAD(P)-binding domain"/>
    <property type="match status" value="1"/>
</dbReference>
<dbReference type="Gene3D" id="3.50.50.60">
    <property type="entry name" value="FAD/NAD(P)-binding domain"/>
    <property type="match status" value="1"/>
</dbReference>
<keyword evidence="6" id="KW-1185">Reference proteome</keyword>
<evidence type="ECO:0000313" key="6">
    <source>
        <dbReference type="Proteomes" id="UP000799302"/>
    </source>
</evidence>
<dbReference type="PANTHER" id="PTHR46865">
    <property type="entry name" value="OXIDOREDUCTASE-RELATED"/>
    <property type="match status" value="1"/>
</dbReference>
<dbReference type="PRINTS" id="PR00420">
    <property type="entry name" value="RNGMNOXGNASE"/>
</dbReference>